<evidence type="ECO:0000313" key="2">
    <source>
        <dbReference type="EMBL" id="NGY04608.1"/>
    </source>
</evidence>
<feature type="chain" id="PRO_5026648082" evidence="1">
    <location>
        <begin position="28"/>
        <end position="564"/>
    </location>
</feature>
<dbReference type="EMBL" id="JAAMOW010000003">
    <property type="protein sequence ID" value="NGY04608.1"/>
    <property type="molecule type" value="Genomic_DNA"/>
</dbReference>
<evidence type="ECO:0000256" key="1">
    <source>
        <dbReference type="SAM" id="SignalP"/>
    </source>
</evidence>
<keyword evidence="3" id="KW-1185">Reference proteome</keyword>
<feature type="signal peptide" evidence="1">
    <location>
        <begin position="1"/>
        <end position="27"/>
    </location>
</feature>
<sequence>MKQVRVLAVIAWSVVLATLMASTAGCGGDGDTSSMPPTNDNPPTLTNYVLFNRYDFNAGRTNSIVAIPRANPSLPGVSLTENYDDFLIAHRALLDTNGNMTGAIEAAGVIFFEPAAQGTGRWQRIGFTDAALQRTAVSSETAAPCVDFYRQSRLLERRLADERTSFVLYALAGPDGQCFSDDDTYWVIDYQASATAKPIALAGLRAVLGAIYRSDGSMDGLLALQDDDLVYISDLARFADRQLLASGVRAASVLLAGADEFHNAEQAFVVVQGTVGSAGIHRVGVGAQYSQTLHVAADQFSTFSSRADAQSLYIADQYFITLPSTATEPVTQLLRVPLSATAESASLIQTFSGYHLSISGLTENNVVLSGAGSDAIAMDAVYPKSPTEADTLKRLDGFVSYVSPARLYIAGVVGSNSSGSPISGAIEADESGKALAMYRYGQWFGLRYQSASAFPQDQRRPVDGALLAQGQSYDASGVRLQDANLYYVRPSQPLLVFRNADGSAFTLSERDGIIFEDAGAATELAGFDDGDPSSINFELLSLDFQSMHAERITSTADVDEFPVY</sequence>
<keyword evidence="1" id="KW-0732">Signal</keyword>
<organism evidence="2 3">
    <name type="scientific">Solimonas terrae</name>
    <dbReference type="NCBI Taxonomy" id="1396819"/>
    <lineage>
        <taxon>Bacteria</taxon>
        <taxon>Pseudomonadati</taxon>
        <taxon>Pseudomonadota</taxon>
        <taxon>Gammaproteobacteria</taxon>
        <taxon>Nevskiales</taxon>
        <taxon>Nevskiaceae</taxon>
        <taxon>Solimonas</taxon>
    </lineage>
</organism>
<dbReference type="AlphaFoldDB" id="A0A6M2BQ77"/>
<reference evidence="2 3" key="1">
    <citation type="journal article" date="2014" name="Int. J. Syst. Evol. Microbiol.">
        <title>Solimonas terrae sp. nov., isolated from soil.</title>
        <authorList>
            <person name="Kim S.J."/>
            <person name="Moon J.Y."/>
            <person name="Weon H.Y."/>
            <person name="Ahn J.H."/>
            <person name="Chen W.M."/>
            <person name="Kwon S.W."/>
        </authorList>
    </citation>
    <scope>NUCLEOTIDE SEQUENCE [LARGE SCALE GENOMIC DNA]</scope>
    <source>
        <strain evidence="2 3">KIS83-12</strain>
    </source>
</reference>
<dbReference type="PROSITE" id="PS51257">
    <property type="entry name" value="PROKAR_LIPOPROTEIN"/>
    <property type="match status" value="1"/>
</dbReference>
<accession>A0A6M2BQ77</accession>
<dbReference type="RefSeq" id="WP_166254299.1">
    <property type="nucleotide sequence ID" value="NZ_JAAMOW010000003.1"/>
</dbReference>
<dbReference type="Proteomes" id="UP000472676">
    <property type="component" value="Unassembled WGS sequence"/>
</dbReference>
<protein>
    <submittedName>
        <fullName evidence="2">Uncharacterized protein</fullName>
    </submittedName>
</protein>
<gene>
    <name evidence="2" type="ORF">G7Y85_07525</name>
</gene>
<proteinExistence type="predicted"/>
<evidence type="ECO:0000313" key="3">
    <source>
        <dbReference type="Proteomes" id="UP000472676"/>
    </source>
</evidence>
<comment type="caution">
    <text evidence="2">The sequence shown here is derived from an EMBL/GenBank/DDBJ whole genome shotgun (WGS) entry which is preliminary data.</text>
</comment>
<name>A0A6M2BQ77_9GAMM</name>